<feature type="chain" id="PRO_5042130401" evidence="1">
    <location>
        <begin position="23"/>
        <end position="284"/>
    </location>
</feature>
<dbReference type="AlphaFoldDB" id="A0AAD4MH34"/>
<sequence>MIGRRFKLQFCILAALFCYVFAPRNEIETPPSQNAVCDAGHDGTRIPVIVKFGIIEGSTRKATGKIFKTVWALGYEINDCHADDTNRKITATNFFKKFHRDWNNLEAVLNDKIHNDAKRIEIRFLDPKGHEGAACLEQDYVTLFYCLSKRMPLGNSEDYSKKLSNSDHRFHVPVLVAHLIKHNDHPDEPQGIDGKAVYMIPLIVKYVLETSPSALVGNQPVPAVTTSIWATGYKMKTDSTNVASFHREFHVDRDLLREYLGHDPHYNSDLHFLNAQGNEGKKVL</sequence>
<evidence type="ECO:0000313" key="3">
    <source>
        <dbReference type="Proteomes" id="UP001201812"/>
    </source>
</evidence>
<keyword evidence="1" id="KW-0732">Signal</keyword>
<comment type="caution">
    <text evidence="2">The sequence shown here is derived from an EMBL/GenBank/DDBJ whole genome shotgun (WGS) entry which is preliminary data.</text>
</comment>
<feature type="signal peptide" evidence="1">
    <location>
        <begin position="1"/>
        <end position="22"/>
    </location>
</feature>
<proteinExistence type="predicted"/>
<evidence type="ECO:0000313" key="2">
    <source>
        <dbReference type="EMBL" id="KAI1693733.1"/>
    </source>
</evidence>
<accession>A0AAD4MH34</accession>
<dbReference type="Proteomes" id="UP001201812">
    <property type="component" value="Unassembled WGS sequence"/>
</dbReference>
<name>A0AAD4MH34_9BILA</name>
<gene>
    <name evidence="2" type="ORF">DdX_20506</name>
</gene>
<keyword evidence="3" id="KW-1185">Reference proteome</keyword>
<reference evidence="2" key="1">
    <citation type="submission" date="2022-01" db="EMBL/GenBank/DDBJ databases">
        <title>Genome Sequence Resource for Two Populations of Ditylenchus destructor, the Migratory Endoparasitic Phytonematode.</title>
        <authorList>
            <person name="Zhang H."/>
            <person name="Lin R."/>
            <person name="Xie B."/>
        </authorList>
    </citation>
    <scope>NUCLEOTIDE SEQUENCE</scope>
    <source>
        <strain evidence="2">BazhouSP</strain>
    </source>
</reference>
<dbReference type="EMBL" id="JAKKPZ010000592">
    <property type="protein sequence ID" value="KAI1693733.1"/>
    <property type="molecule type" value="Genomic_DNA"/>
</dbReference>
<organism evidence="2 3">
    <name type="scientific">Ditylenchus destructor</name>
    <dbReference type="NCBI Taxonomy" id="166010"/>
    <lineage>
        <taxon>Eukaryota</taxon>
        <taxon>Metazoa</taxon>
        <taxon>Ecdysozoa</taxon>
        <taxon>Nematoda</taxon>
        <taxon>Chromadorea</taxon>
        <taxon>Rhabditida</taxon>
        <taxon>Tylenchina</taxon>
        <taxon>Tylenchomorpha</taxon>
        <taxon>Sphaerularioidea</taxon>
        <taxon>Anguinidae</taxon>
        <taxon>Anguininae</taxon>
        <taxon>Ditylenchus</taxon>
    </lineage>
</organism>
<protein>
    <submittedName>
        <fullName evidence="2">Uncharacterized protein</fullName>
    </submittedName>
</protein>
<evidence type="ECO:0000256" key="1">
    <source>
        <dbReference type="SAM" id="SignalP"/>
    </source>
</evidence>